<dbReference type="Gene3D" id="3.40.50.10140">
    <property type="entry name" value="Toll/interleukin-1 receptor homology (TIR) domain"/>
    <property type="match status" value="1"/>
</dbReference>
<proteinExistence type="predicted"/>
<keyword evidence="1" id="KW-0472">Membrane</keyword>
<dbReference type="InterPro" id="IPR000157">
    <property type="entry name" value="TIR_dom"/>
</dbReference>
<dbReference type="PROSITE" id="PS50104">
    <property type="entry name" value="TIR"/>
    <property type="match status" value="1"/>
</dbReference>
<reference evidence="4" key="1">
    <citation type="submission" date="2016-10" db="EMBL/GenBank/DDBJ databases">
        <authorList>
            <person name="Varghese N."/>
            <person name="Submissions S."/>
        </authorList>
    </citation>
    <scope>NUCLEOTIDE SEQUENCE [LARGE SCALE GENOMIC DNA]</scope>
    <source>
        <strain evidence="4">IBRC-M 10655</strain>
    </source>
</reference>
<dbReference type="Pfam" id="PF10708">
    <property type="entry name" value="DUF2510"/>
    <property type="match status" value="1"/>
</dbReference>
<name>A0A1H0WDW5_9PSEU</name>
<dbReference type="Pfam" id="PF13676">
    <property type="entry name" value="TIR_2"/>
    <property type="match status" value="1"/>
</dbReference>
<organism evidence="3 4">
    <name type="scientific">Actinokineospora alba</name>
    <dbReference type="NCBI Taxonomy" id="504798"/>
    <lineage>
        <taxon>Bacteria</taxon>
        <taxon>Bacillati</taxon>
        <taxon>Actinomycetota</taxon>
        <taxon>Actinomycetes</taxon>
        <taxon>Pseudonocardiales</taxon>
        <taxon>Pseudonocardiaceae</taxon>
        <taxon>Actinokineospora</taxon>
    </lineage>
</organism>
<sequence length="414" mass="45902">MHVFISYSRRDQASITQLRADFERLGHQVWFDRESHGGQQWWDEVLHHVRSCVVFVFALSPDSIRSTACLAELRYAAALRRPILPVIVSRVPRSDIPEGLGAGAVDYTERSAETAISLLKAFNALPMAKPLSSRLPLEPEIPATYLHAYLDRIDADELGEEDQVELLDQLRTRLTETDERPEVWNLLVRLRGRPGLTRPVADAIEDLLSPGWQPDPQGRFEARYWDGQAWTTLVVQNGQEFDDRGRPPRVDVEPRRPADVTELIPRAVIARGPDTPTGSPRRKKTFPWLVGAGVVLVAGGIAGGLLLLGGTGPDPGSAVHVARKFVDAVNTRDDQAMQQYVCTADLEKNRHLYGAFFDTANVTLESVDAHGDEPRFTILAARTVGNSSVTLSIPLADQNGEWRVCDIDKALSGR</sequence>
<dbReference type="AlphaFoldDB" id="A0A1H0WDW5"/>
<evidence type="ECO:0000259" key="2">
    <source>
        <dbReference type="PROSITE" id="PS50104"/>
    </source>
</evidence>
<evidence type="ECO:0000256" key="1">
    <source>
        <dbReference type="SAM" id="Phobius"/>
    </source>
</evidence>
<dbReference type="OrthoDB" id="4737208at2"/>
<evidence type="ECO:0000313" key="3">
    <source>
        <dbReference type="EMBL" id="SDP88894.1"/>
    </source>
</evidence>
<dbReference type="PANTHER" id="PTHR47508">
    <property type="entry name" value="SAM DOMAIN-CONTAINING PROTEIN-RELATED"/>
    <property type="match status" value="1"/>
</dbReference>
<dbReference type="PANTHER" id="PTHR47508:SF1">
    <property type="entry name" value="NON-SPECIFIC SERINE_THREONINE PROTEIN KINASE"/>
    <property type="match status" value="1"/>
</dbReference>
<keyword evidence="4" id="KW-1185">Reference proteome</keyword>
<keyword evidence="1" id="KW-1133">Transmembrane helix</keyword>
<dbReference type="Proteomes" id="UP000199651">
    <property type="component" value="Unassembled WGS sequence"/>
</dbReference>
<dbReference type="EMBL" id="FNJB01000020">
    <property type="protein sequence ID" value="SDP88894.1"/>
    <property type="molecule type" value="Genomic_DNA"/>
</dbReference>
<evidence type="ECO:0000313" key="4">
    <source>
        <dbReference type="Proteomes" id="UP000199651"/>
    </source>
</evidence>
<protein>
    <recommendedName>
        <fullName evidence="2">TIR domain-containing protein</fullName>
    </recommendedName>
</protein>
<dbReference type="InterPro" id="IPR035897">
    <property type="entry name" value="Toll_tir_struct_dom_sf"/>
</dbReference>
<dbReference type="STRING" id="504798.SAMN05421871_107160"/>
<dbReference type="RefSeq" id="WP_091383801.1">
    <property type="nucleotide sequence ID" value="NZ_FNDV01000007.1"/>
</dbReference>
<keyword evidence="1" id="KW-0812">Transmembrane</keyword>
<feature type="transmembrane region" description="Helical" evidence="1">
    <location>
        <begin position="286"/>
        <end position="308"/>
    </location>
</feature>
<gene>
    <name evidence="3" type="ORF">SAMN05192558_12035</name>
</gene>
<dbReference type="InterPro" id="IPR018929">
    <property type="entry name" value="DUF2510"/>
</dbReference>
<accession>A0A1H0WDW5</accession>
<dbReference type="SUPFAM" id="SSF52200">
    <property type="entry name" value="Toll/Interleukin receptor TIR domain"/>
    <property type="match status" value="1"/>
</dbReference>
<feature type="domain" description="TIR" evidence="2">
    <location>
        <begin position="1"/>
        <end position="122"/>
    </location>
</feature>
<dbReference type="GO" id="GO:0007165">
    <property type="term" value="P:signal transduction"/>
    <property type="evidence" value="ECO:0007669"/>
    <property type="project" value="InterPro"/>
</dbReference>